<dbReference type="EMBL" id="JNAO01000013">
    <property type="protein sequence ID" value="KGG00443.1"/>
    <property type="molecule type" value="Genomic_DNA"/>
</dbReference>
<reference evidence="2" key="1">
    <citation type="journal article" date="2014" name="Sci. Data">
        <title>Genomes of diverse isolates of the marine cyanobacterium Prochlorococcus.</title>
        <authorList>
            <person name="Biller S."/>
            <person name="Berube P."/>
            <person name="Thompson J."/>
            <person name="Kelly L."/>
            <person name="Roggensack S."/>
            <person name="Awad L."/>
            <person name="Roache-Johnson K."/>
            <person name="Ding H."/>
            <person name="Giovannoni S.J."/>
            <person name="Moore L.R."/>
            <person name="Chisholm S.W."/>
        </authorList>
    </citation>
    <scope>NUCLEOTIDE SEQUENCE [LARGE SCALE GENOMIC DNA]</scope>
    <source>
        <strain evidence="2">MIT 9314</strain>
    </source>
</reference>
<protein>
    <submittedName>
        <fullName evidence="1">Uncharacterized protein</fullName>
    </submittedName>
</protein>
<dbReference type="AlphaFoldDB" id="A0A0A2AEX3"/>
<comment type="caution">
    <text evidence="1">The sequence shown here is derived from an EMBL/GenBank/DDBJ whole genome shotgun (WGS) entry which is preliminary data.</text>
</comment>
<accession>A0A0A2AEX3</accession>
<organism evidence="1 2">
    <name type="scientific">Prochlorococcus marinus str. MIT 9314</name>
    <dbReference type="NCBI Taxonomy" id="167548"/>
    <lineage>
        <taxon>Bacteria</taxon>
        <taxon>Bacillati</taxon>
        <taxon>Cyanobacteriota</taxon>
        <taxon>Cyanophyceae</taxon>
        <taxon>Synechococcales</taxon>
        <taxon>Prochlorococcaceae</taxon>
        <taxon>Prochlorococcus</taxon>
    </lineage>
</organism>
<dbReference type="Proteomes" id="UP000030533">
    <property type="component" value="Unassembled WGS sequence"/>
</dbReference>
<gene>
    <name evidence="1" type="ORF">EU98_1975</name>
</gene>
<sequence length="52" mass="6192">MYVARRESIKKNNKLSKVDWGITMSSTKNDISLKKRILKKNQPFHHFLFSNL</sequence>
<proteinExistence type="predicted"/>
<evidence type="ECO:0000313" key="2">
    <source>
        <dbReference type="Proteomes" id="UP000030533"/>
    </source>
</evidence>
<name>A0A0A2AEX3_PROMR</name>
<evidence type="ECO:0000313" key="1">
    <source>
        <dbReference type="EMBL" id="KGG00443.1"/>
    </source>
</evidence>